<name>A0ACA6AW48_EHRCJ</name>
<gene>
    <name evidence="1" type="ordered locus">Ecaj_0582</name>
</gene>
<evidence type="ECO:0000313" key="2">
    <source>
        <dbReference type="Proteomes" id="UP000000435"/>
    </source>
</evidence>
<dbReference type="EMBL" id="CP000107">
    <property type="protein sequence ID" value="AAZ68616.1"/>
    <property type="molecule type" value="Genomic_DNA"/>
</dbReference>
<keyword evidence="1" id="KW-0808">Transferase</keyword>
<dbReference type="Proteomes" id="UP000000435">
    <property type="component" value="Chromosome"/>
</dbReference>
<keyword evidence="2" id="KW-1185">Reference proteome</keyword>
<organism evidence="1 2">
    <name type="scientific">Ehrlichia canis (strain Jake)</name>
    <dbReference type="NCBI Taxonomy" id="269484"/>
    <lineage>
        <taxon>Bacteria</taxon>
        <taxon>Pseudomonadati</taxon>
        <taxon>Pseudomonadota</taxon>
        <taxon>Alphaproteobacteria</taxon>
        <taxon>Rickettsiales</taxon>
        <taxon>Anaplasmataceae</taxon>
        <taxon>Ehrlichia</taxon>
    </lineage>
</organism>
<sequence length="295" mass="33170">MLCKLKDIVPNFDKYIELLGLHMVETFFLALFPGLVSVVLVSHDVLSACWYMLLCIVGTSIVKPAGCVINCICDREIDAKVKRTKNRPLADKSLTVVQALKVLVVLLLCSCGLLVFTNMYTVKLSIITMILIVIYPLSKRFFAWPQFLLGLVFNSGVLLVCSMITGRLTLSCILLYIGCIFWTIGYDTIYAAQDRECDAKLGLNSTALRFGNDIRLWIGRVYTITVAMWMSAGVVAMLHPVFYIAVLIIAVIFYYQYKKSDFDNSEKCMYMFNMNAYIGLVLFVGAVFGRVLNVI</sequence>
<evidence type="ECO:0000313" key="1">
    <source>
        <dbReference type="EMBL" id="AAZ68616.1"/>
    </source>
</evidence>
<reference evidence="2" key="1">
    <citation type="journal article" date="2006" name="J. Bacteriol.">
        <title>The genome of the obligately intracellular bacterium Ehrlichia canis reveals themes of complex membrane structure and immune evasion strategies.</title>
        <authorList>
            <person name="Mavromatis K."/>
            <person name="Doyle C.K."/>
            <person name="Lykidis A."/>
            <person name="Ivanova N."/>
            <person name="Francino M.P."/>
            <person name="Chain P."/>
            <person name="Shin M."/>
            <person name="Malfatti S."/>
            <person name="Larimer F."/>
            <person name="Copeland A."/>
            <person name="Detter J.C."/>
            <person name="Land M."/>
            <person name="Richardson P.M."/>
            <person name="Yu X.J."/>
            <person name="Walker D.H."/>
            <person name="McBride J.W."/>
            <person name="Kyrpides N.C."/>
        </authorList>
    </citation>
    <scope>NUCLEOTIDE SEQUENCE [LARGE SCALE GENOMIC DNA]</scope>
    <source>
        <strain evidence="2">Jake</strain>
    </source>
</reference>
<dbReference type="EC" id="2.5.1.-" evidence="1"/>
<accession>A0ACA6AW48</accession>
<proteinExistence type="predicted"/>
<protein>
    <submittedName>
        <fullName evidence="1">4-hydroxybenzoate octaprenyltransferase</fullName>
        <ecNumber evidence="1">2.5.1.-</ecNumber>
    </submittedName>
</protein>